<organism evidence="1 2">
    <name type="scientific">Spongiibacter nanhainus</name>
    <dbReference type="NCBI Taxonomy" id="2794344"/>
    <lineage>
        <taxon>Bacteria</taxon>
        <taxon>Pseudomonadati</taxon>
        <taxon>Pseudomonadota</taxon>
        <taxon>Gammaproteobacteria</taxon>
        <taxon>Cellvibrionales</taxon>
        <taxon>Spongiibacteraceae</taxon>
        <taxon>Spongiibacter</taxon>
    </lineage>
</organism>
<evidence type="ECO:0000313" key="1">
    <source>
        <dbReference type="EMBL" id="QQD18223.1"/>
    </source>
</evidence>
<dbReference type="RefSeq" id="WP_198569721.1">
    <property type="nucleotide sequence ID" value="NZ_CP066167.1"/>
</dbReference>
<reference evidence="1 2" key="1">
    <citation type="submission" date="2020-12" db="EMBL/GenBank/DDBJ databases">
        <authorList>
            <person name="Shan Y."/>
        </authorList>
    </citation>
    <scope>NUCLEOTIDE SEQUENCE [LARGE SCALE GENOMIC DNA]</scope>
    <source>
        <strain evidence="2">csc3.9</strain>
    </source>
</reference>
<keyword evidence="2" id="KW-1185">Reference proteome</keyword>
<dbReference type="Proteomes" id="UP000596063">
    <property type="component" value="Chromosome"/>
</dbReference>
<evidence type="ECO:0000313" key="2">
    <source>
        <dbReference type="Proteomes" id="UP000596063"/>
    </source>
</evidence>
<protein>
    <submittedName>
        <fullName evidence="1">Uncharacterized protein</fullName>
    </submittedName>
</protein>
<name>A0A7T4R0L7_9GAMM</name>
<accession>A0A7T4R0L7</accession>
<dbReference type="KEGG" id="snan:I6N98_18110"/>
<dbReference type="EMBL" id="CP066167">
    <property type="protein sequence ID" value="QQD18223.1"/>
    <property type="molecule type" value="Genomic_DNA"/>
</dbReference>
<gene>
    <name evidence="1" type="ORF">I6N98_18110</name>
</gene>
<sequence>MLTLRMNEILIFLGVALLWVGAMIVEYRNHLWSQIVSYGDPIPDNSGEKSSIQMVFFWRSAPTFKQAQGGDYWNSMDVSCLTDGVLITRPLFLFGRRSVFLPWSKIEVGEQFRAWLAQRRAIRIKGTDLYLSISEKVYKNQSGSHVQAKS</sequence>
<proteinExistence type="predicted"/>
<dbReference type="AlphaFoldDB" id="A0A7T4R0L7"/>